<accession>A0A0F8I0T5</accession>
<dbReference type="Proteomes" id="UP000034001">
    <property type="component" value="Unassembled WGS sequence"/>
</dbReference>
<organism evidence="2 3">
    <name type="scientific">Methanosarcina mazei</name>
    <name type="common">Methanosarcina frisia</name>
    <dbReference type="NCBI Taxonomy" id="2209"/>
    <lineage>
        <taxon>Archaea</taxon>
        <taxon>Methanobacteriati</taxon>
        <taxon>Methanobacteriota</taxon>
        <taxon>Stenosarchaea group</taxon>
        <taxon>Methanomicrobia</taxon>
        <taxon>Methanosarcinales</taxon>
        <taxon>Methanosarcinaceae</taxon>
        <taxon>Methanosarcina</taxon>
    </lineage>
</organism>
<dbReference type="RefSeq" id="WP_048048636.1">
    <property type="nucleotide sequence ID" value="NZ_JJPO01000082.1"/>
</dbReference>
<dbReference type="PATRIC" id="fig|2209.43.peg.3525"/>
<dbReference type="InterPro" id="IPR000182">
    <property type="entry name" value="GNAT_dom"/>
</dbReference>
<protein>
    <recommendedName>
        <fullName evidence="1">N-acetyltransferase domain-containing protein</fullName>
    </recommendedName>
</protein>
<proteinExistence type="predicted"/>
<name>A0A0F8I0T5_METMZ</name>
<dbReference type="PROSITE" id="PS51186">
    <property type="entry name" value="GNAT"/>
    <property type="match status" value="1"/>
</dbReference>
<evidence type="ECO:0000313" key="3">
    <source>
        <dbReference type="Proteomes" id="UP000034001"/>
    </source>
</evidence>
<dbReference type="CDD" id="cd18699">
    <property type="entry name" value="PIN_VapC_like"/>
    <property type="match status" value="1"/>
</dbReference>
<evidence type="ECO:0000259" key="1">
    <source>
        <dbReference type="PROSITE" id="PS51186"/>
    </source>
</evidence>
<gene>
    <name evidence="2" type="ORF">DU63_16185</name>
</gene>
<reference evidence="2 3" key="1">
    <citation type="journal article" date="2015" name="ISME J.">
        <title>Genomic and phenotypic differentiation among Methanosarcina mazei populations from Columbia River sediment.</title>
        <authorList>
            <person name="Youngblut N.D."/>
            <person name="Wirth J.S."/>
            <person name="Henriksen J.R."/>
            <person name="Smith M."/>
            <person name="Simon H."/>
            <person name="Metcalf W.W."/>
            <person name="Whitaker R.J."/>
        </authorList>
    </citation>
    <scope>NUCLEOTIDE SEQUENCE [LARGE SCALE GENOMIC DNA]</scope>
    <source>
        <strain evidence="2 3">3.H.A.2.1</strain>
    </source>
</reference>
<dbReference type="AlphaFoldDB" id="A0A0F8I0T5"/>
<feature type="domain" description="N-acetyltransferase" evidence="1">
    <location>
        <begin position="150"/>
        <end position="308"/>
    </location>
</feature>
<dbReference type="EMBL" id="JJPO01000082">
    <property type="protein sequence ID" value="KKG72994.1"/>
    <property type="molecule type" value="Genomic_DNA"/>
</dbReference>
<dbReference type="Gene3D" id="3.40.630.30">
    <property type="match status" value="1"/>
</dbReference>
<dbReference type="GO" id="GO:0016747">
    <property type="term" value="F:acyltransferase activity, transferring groups other than amino-acyl groups"/>
    <property type="evidence" value="ECO:0007669"/>
    <property type="project" value="InterPro"/>
</dbReference>
<evidence type="ECO:0000313" key="2">
    <source>
        <dbReference type="EMBL" id="KKG72994.1"/>
    </source>
</evidence>
<comment type="caution">
    <text evidence="2">The sequence shown here is derived from an EMBL/GenBank/DDBJ whole genome shotgun (WGS) entry which is preliminary data.</text>
</comment>
<sequence>MRVLFDTNIIIYREDHTVIPASLQNLHKALNQSKVEILVHPKSLEDIKKDSYDERRNISLSKFNTYPLLEAPPNHKKDSIFLSLVGPEPRINDEIDNAILYAVYRNAVDLLITEDKGVHKKAIRLEIKDRVLSIAEALEIFEIQLRDEKIVIPNAMKEDFVYNLDINDPFFDSLKADYDKTKFVEWFENASKEGRRCFVHRRPDGSIGALLIYKEEEKEPIDSDPIISAKRRLKLCTFKVSYVGNKIGELFIKLAVEVCKKRNLNEMYLTLFPEKQDNLIDLIKEYGFKEAAKLNKTNEVVYLKHLIVKEETVSVKPVEISRDYYPTLYDGNDVNKFVIPIQPKWHIRLFNDYNGKKAESRQLTITEASGEFIVEGNTITKAYLCNVKRNELREGSLVLFYRSKDEKCITSIGVVEKVEQELQNKEEIIRLVGKRTVYSIEEIEQLAKKQTTVILFKWHLYLKNPLTLEELKSMGALKGAPQTITQISHEQYLMIKTRGLIDERYTAN</sequence>